<dbReference type="RefSeq" id="WP_190346785.1">
    <property type="nucleotide sequence ID" value="NZ_JAQMTI010000088.1"/>
</dbReference>
<gene>
    <name evidence="2" type="ORF">PN497_06640</name>
</gene>
<dbReference type="Proteomes" id="UP001211711">
    <property type="component" value="Unassembled WGS sequence"/>
</dbReference>
<feature type="compositionally biased region" description="Polar residues" evidence="1">
    <location>
        <begin position="29"/>
        <end position="49"/>
    </location>
</feature>
<evidence type="ECO:0000313" key="2">
    <source>
        <dbReference type="EMBL" id="MDB9441041.1"/>
    </source>
</evidence>
<evidence type="ECO:0008006" key="4">
    <source>
        <dbReference type="Google" id="ProtNLM"/>
    </source>
</evidence>
<accession>A0ABT4ZPC1</accession>
<reference evidence="2 3" key="1">
    <citation type="submission" date="2023-01" db="EMBL/GenBank/DDBJ databases">
        <title>Genomes from the Australian National Cyanobacteria Reference Collection.</title>
        <authorList>
            <person name="Willis A."/>
            <person name="Lee E.M.F."/>
        </authorList>
    </citation>
    <scope>NUCLEOTIDE SEQUENCE [LARGE SCALE GENOMIC DNA]</scope>
    <source>
        <strain evidence="2 3">CS-549</strain>
    </source>
</reference>
<name>A0ABT4ZPC1_9CYAN</name>
<proteinExistence type="predicted"/>
<organism evidence="2 3">
    <name type="scientific">Sphaerospermopsis kisseleviana CS-549</name>
    <dbReference type="NCBI Taxonomy" id="3021783"/>
    <lineage>
        <taxon>Bacteria</taxon>
        <taxon>Bacillati</taxon>
        <taxon>Cyanobacteriota</taxon>
        <taxon>Cyanophyceae</taxon>
        <taxon>Nostocales</taxon>
        <taxon>Aphanizomenonaceae</taxon>
        <taxon>Sphaerospermopsis</taxon>
        <taxon>Sphaerospermopsis kisseleviana</taxon>
    </lineage>
</organism>
<keyword evidence="3" id="KW-1185">Reference proteome</keyword>
<comment type="caution">
    <text evidence="2">The sequence shown here is derived from an EMBL/GenBank/DDBJ whole genome shotgun (WGS) entry which is preliminary data.</text>
</comment>
<sequence length="49" mass="5316">MIGNGILLQELGVQEAEEAGGRRQKGNIFPQSPVTSHQSPVTSCMNYEL</sequence>
<protein>
    <recommendedName>
        <fullName evidence="4">Transposase</fullName>
    </recommendedName>
</protein>
<feature type="region of interest" description="Disordered" evidence="1">
    <location>
        <begin position="17"/>
        <end position="49"/>
    </location>
</feature>
<evidence type="ECO:0000313" key="3">
    <source>
        <dbReference type="Proteomes" id="UP001211711"/>
    </source>
</evidence>
<dbReference type="EMBL" id="JAQMTI010000088">
    <property type="protein sequence ID" value="MDB9441041.1"/>
    <property type="molecule type" value="Genomic_DNA"/>
</dbReference>
<evidence type="ECO:0000256" key="1">
    <source>
        <dbReference type="SAM" id="MobiDB-lite"/>
    </source>
</evidence>